<dbReference type="RefSeq" id="WP_044983110.1">
    <property type="nucleotide sequence ID" value="NZ_CABLBR010000007.1"/>
</dbReference>
<keyword evidence="10" id="KW-0406">Ion transport</keyword>
<feature type="transmembrane region" description="Helical" evidence="13">
    <location>
        <begin position="156"/>
        <end position="177"/>
    </location>
</feature>
<name>A0ABY5VI19_9FIRM</name>
<protein>
    <recommendedName>
        <fullName evidence="4">Probable multidrug resistance protein NorM</fullName>
    </recommendedName>
    <alternativeName>
        <fullName evidence="12">Multidrug-efflux transporter</fullName>
    </alternativeName>
</protein>
<feature type="transmembrane region" description="Helical" evidence="13">
    <location>
        <begin position="262"/>
        <end position="281"/>
    </location>
</feature>
<evidence type="ECO:0000256" key="10">
    <source>
        <dbReference type="ARBA" id="ARBA00023065"/>
    </source>
</evidence>
<feature type="transmembrane region" description="Helical" evidence="13">
    <location>
        <begin position="183"/>
        <end position="206"/>
    </location>
</feature>
<keyword evidence="5" id="KW-0813">Transport</keyword>
<evidence type="ECO:0000256" key="1">
    <source>
        <dbReference type="ARBA" id="ARBA00003408"/>
    </source>
</evidence>
<dbReference type="InterPro" id="IPR050222">
    <property type="entry name" value="MATE_MdtK"/>
</dbReference>
<evidence type="ECO:0000256" key="3">
    <source>
        <dbReference type="ARBA" id="ARBA00010199"/>
    </source>
</evidence>
<evidence type="ECO:0000256" key="11">
    <source>
        <dbReference type="ARBA" id="ARBA00023136"/>
    </source>
</evidence>
<feature type="transmembrane region" description="Helical" evidence="13">
    <location>
        <begin position="85"/>
        <end position="107"/>
    </location>
</feature>
<evidence type="ECO:0000256" key="8">
    <source>
        <dbReference type="ARBA" id="ARBA00022692"/>
    </source>
</evidence>
<keyword evidence="11 13" id="KW-0472">Membrane</keyword>
<feature type="transmembrane region" description="Helical" evidence="13">
    <location>
        <begin position="12"/>
        <end position="32"/>
    </location>
</feature>
<feature type="transmembrane region" description="Helical" evidence="13">
    <location>
        <begin position="302"/>
        <end position="326"/>
    </location>
</feature>
<comment type="similarity">
    <text evidence="3">Belongs to the multi antimicrobial extrusion (MATE) (TC 2.A.66.1) family.</text>
</comment>
<dbReference type="EMBL" id="CP102290">
    <property type="protein sequence ID" value="UWP59851.1"/>
    <property type="molecule type" value="Genomic_DNA"/>
</dbReference>
<evidence type="ECO:0000256" key="12">
    <source>
        <dbReference type="ARBA" id="ARBA00031636"/>
    </source>
</evidence>
<dbReference type="PANTHER" id="PTHR43298">
    <property type="entry name" value="MULTIDRUG RESISTANCE PROTEIN NORM-RELATED"/>
    <property type="match status" value="1"/>
</dbReference>
<dbReference type="PANTHER" id="PTHR43298:SF2">
    <property type="entry name" value="FMN_FAD EXPORTER YEEO-RELATED"/>
    <property type="match status" value="1"/>
</dbReference>
<keyword evidence="6" id="KW-0050">Antiport</keyword>
<evidence type="ECO:0000256" key="7">
    <source>
        <dbReference type="ARBA" id="ARBA00022475"/>
    </source>
</evidence>
<accession>A0ABY5VI19</accession>
<evidence type="ECO:0000256" key="2">
    <source>
        <dbReference type="ARBA" id="ARBA00004651"/>
    </source>
</evidence>
<comment type="function">
    <text evidence="1">Multidrug efflux pump.</text>
</comment>
<sequence length="434" mass="46676">MNQRKQLKKYIIPAIVSNIAFFILTIVDGMFVGNGVGTDALGAINMAMPFVMLAGALSALFAVGGVAVAAIRFGRGDESGANQAFMHSITANLIVFAIFSIVGIGFSDKIANLLGANATYHGMVSEYIRNYSLFLIPAGLNLCLSSFCRNDGNPKISTIAAIVCTAVNIFADWLFVFPLQKGVGGAAIATGIAQTIAVLVLLTHYFGKKGKLRFKKFQVHFALYRKIMLRGFPEMVSQFAAPITTVCMNSVLIRMGDVYVNAYSVAAYAGALFAAMMYGLSTGLQPLFGSSYGAKDEKSLRYFLRSGIAMSAIGGLVIFAATFLIGKPVSLLFGANPAAIEVVSNILPKYCLNFVFAAISAVLASYLFSTKRTNYAITLNVCRSILINSACILLLPMLFGNSFVWYTLAVSEAICLLIAAVLWKYSERKGIVYR</sequence>
<dbReference type="InterPro" id="IPR002528">
    <property type="entry name" value="MATE_fam"/>
</dbReference>
<feature type="transmembrane region" description="Helical" evidence="13">
    <location>
        <begin position="405"/>
        <end position="425"/>
    </location>
</feature>
<keyword evidence="7" id="KW-1003">Cell membrane</keyword>
<evidence type="ECO:0000313" key="14">
    <source>
        <dbReference type="EMBL" id="UWP59851.1"/>
    </source>
</evidence>
<evidence type="ECO:0000256" key="13">
    <source>
        <dbReference type="SAM" id="Phobius"/>
    </source>
</evidence>
<proteinExistence type="inferred from homology"/>
<keyword evidence="9 13" id="KW-1133">Transmembrane helix</keyword>
<keyword evidence="15" id="KW-1185">Reference proteome</keyword>
<dbReference type="Proteomes" id="UP001060164">
    <property type="component" value="Chromosome"/>
</dbReference>
<reference evidence="14" key="1">
    <citation type="journal article" date="2022" name="Cell">
        <title>Design, construction, and in vivo augmentation of a complex gut microbiome.</title>
        <authorList>
            <person name="Cheng A.G."/>
            <person name="Ho P.Y."/>
            <person name="Aranda-Diaz A."/>
            <person name="Jain S."/>
            <person name="Yu F.B."/>
            <person name="Meng X."/>
            <person name="Wang M."/>
            <person name="Iakiviak M."/>
            <person name="Nagashima K."/>
            <person name="Zhao A."/>
            <person name="Murugkar P."/>
            <person name="Patil A."/>
            <person name="Atabakhsh K."/>
            <person name="Weakley A."/>
            <person name="Yan J."/>
            <person name="Brumbaugh A.R."/>
            <person name="Higginbottom S."/>
            <person name="Dimas A."/>
            <person name="Shiver A.L."/>
            <person name="Deutschbauer A."/>
            <person name="Neff N."/>
            <person name="Sonnenburg J.L."/>
            <person name="Huang K.C."/>
            <person name="Fischbach M.A."/>
        </authorList>
    </citation>
    <scope>NUCLEOTIDE SEQUENCE</scope>
    <source>
        <strain evidence="14">DSM 19829</strain>
    </source>
</reference>
<evidence type="ECO:0000313" key="15">
    <source>
        <dbReference type="Proteomes" id="UP001060164"/>
    </source>
</evidence>
<organism evidence="14 15">
    <name type="scientific">Ruminococcus gauvreauii</name>
    <dbReference type="NCBI Taxonomy" id="438033"/>
    <lineage>
        <taxon>Bacteria</taxon>
        <taxon>Bacillati</taxon>
        <taxon>Bacillota</taxon>
        <taxon>Clostridia</taxon>
        <taxon>Eubacteriales</taxon>
        <taxon>Oscillospiraceae</taxon>
        <taxon>Ruminococcus</taxon>
    </lineage>
</organism>
<feature type="transmembrane region" description="Helical" evidence="13">
    <location>
        <begin position="346"/>
        <end position="368"/>
    </location>
</feature>
<dbReference type="InterPro" id="IPR048279">
    <property type="entry name" value="MdtK-like"/>
</dbReference>
<keyword evidence="8 13" id="KW-0812">Transmembrane</keyword>
<evidence type="ECO:0000256" key="6">
    <source>
        <dbReference type="ARBA" id="ARBA00022449"/>
    </source>
</evidence>
<feature type="transmembrane region" description="Helical" evidence="13">
    <location>
        <begin position="52"/>
        <end position="73"/>
    </location>
</feature>
<evidence type="ECO:0000256" key="5">
    <source>
        <dbReference type="ARBA" id="ARBA00022448"/>
    </source>
</evidence>
<evidence type="ECO:0000256" key="9">
    <source>
        <dbReference type="ARBA" id="ARBA00022989"/>
    </source>
</evidence>
<comment type="subcellular location">
    <subcellularLocation>
        <location evidence="2">Cell membrane</location>
        <topology evidence="2">Multi-pass membrane protein</topology>
    </subcellularLocation>
</comment>
<gene>
    <name evidence="14" type="ORF">NQ502_01960</name>
</gene>
<dbReference type="NCBIfam" id="TIGR00797">
    <property type="entry name" value="matE"/>
    <property type="match status" value="1"/>
</dbReference>
<dbReference type="PIRSF" id="PIRSF006603">
    <property type="entry name" value="DinF"/>
    <property type="match status" value="1"/>
</dbReference>
<evidence type="ECO:0000256" key="4">
    <source>
        <dbReference type="ARBA" id="ARBA00020268"/>
    </source>
</evidence>
<feature type="transmembrane region" description="Helical" evidence="13">
    <location>
        <begin position="380"/>
        <end position="399"/>
    </location>
</feature>
<dbReference type="Pfam" id="PF01554">
    <property type="entry name" value="MatE"/>
    <property type="match status" value="2"/>
</dbReference>